<keyword evidence="2" id="KW-0614">Plasmid</keyword>
<evidence type="ECO:0000313" key="3">
    <source>
        <dbReference type="Proteomes" id="UP000055316"/>
    </source>
</evidence>
<sequence>MSVKMQITAAVIKEPSLKEIYSFYWLAISSYDNLLIVTATTLTIVIATIDLSKQTMNDILIYTQSNLLSVK</sequence>
<keyword evidence="1" id="KW-1133">Transmembrane helix</keyword>
<dbReference type="AlphaFoldDB" id="A0A9W4EXN5"/>
<feature type="transmembrane region" description="Helical" evidence="1">
    <location>
        <begin position="23"/>
        <end position="49"/>
    </location>
</feature>
<dbReference type="EMBL" id="AP014865">
    <property type="protein sequence ID" value="BAR87164.1"/>
    <property type="molecule type" value="Genomic_DNA"/>
</dbReference>
<keyword evidence="1" id="KW-0472">Membrane</keyword>
<gene>
    <name evidence="2" type="ORF">KNN_06429</name>
</gene>
<geneLocation type="plasmid" evidence="3">
    <name>pKK1 DNA</name>
</geneLocation>
<reference evidence="2 3" key="1">
    <citation type="submission" date="2015-05" db="EMBL/GenBank/DDBJ databases">
        <title>Whole genome sequence of Bacillus thuringiensis serovar tolworthi Pasteur Institute Standard strain.</title>
        <authorList>
            <person name="Kanda K."/>
            <person name="Nakashima K."/>
            <person name="Nagano Y."/>
        </authorList>
    </citation>
    <scope>NUCLEOTIDE SEQUENCE [LARGE SCALE GENOMIC DNA]</scope>
    <source>
        <strain evidence="2 3">Pasteur Institute Standard strain</strain>
        <plasmid evidence="3">pKK1 DNA</plasmid>
    </source>
</reference>
<keyword evidence="1" id="KW-0812">Transmembrane</keyword>
<evidence type="ECO:0000313" key="2">
    <source>
        <dbReference type="EMBL" id="BAR87164.1"/>
    </source>
</evidence>
<organism evidence="2 3">
    <name type="scientific">Bacillus thuringiensis subsp. tolworthi</name>
    <dbReference type="NCBI Taxonomy" id="1442"/>
    <lineage>
        <taxon>Bacteria</taxon>
        <taxon>Bacillati</taxon>
        <taxon>Bacillota</taxon>
        <taxon>Bacilli</taxon>
        <taxon>Bacillales</taxon>
        <taxon>Bacillaceae</taxon>
        <taxon>Bacillus</taxon>
        <taxon>Bacillus cereus group</taxon>
    </lineage>
</organism>
<protein>
    <submittedName>
        <fullName evidence="2">Sugar-binding transcriptional regulator, LacI family</fullName>
    </submittedName>
</protein>
<accession>A0A9W4EXN5</accession>
<name>A0A9W4EXN5_BACTO</name>
<evidence type="ECO:0000256" key="1">
    <source>
        <dbReference type="SAM" id="Phobius"/>
    </source>
</evidence>
<dbReference type="RefSeq" id="WP_140165520.1">
    <property type="nucleotide sequence ID" value="NZ_AP014865.1"/>
</dbReference>
<dbReference type="Proteomes" id="UP000055316">
    <property type="component" value="Plasmid pKK1"/>
</dbReference>
<proteinExistence type="predicted"/>